<dbReference type="PANTHER" id="PTHR45996">
    <property type="entry name" value="AGAP001464-PB"/>
    <property type="match status" value="1"/>
</dbReference>
<keyword evidence="16" id="KW-0010">Activator</keyword>
<evidence type="ECO:0000256" key="23">
    <source>
        <dbReference type="SAM" id="MobiDB-lite"/>
    </source>
</evidence>
<feature type="domain" description="BTB" evidence="25">
    <location>
        <begin position="34"/>
        <end position="98"/>
    </location>
</feature>
<keyword evidence="29" id="KW-1185">Reference proteome</keyword>
<feature type="coiled-coil region" evidence="22">
    <location>
        <begin position="1897"/>
        <end position="1924"/>
    </location>
</feature>
<dbReference type="InterPro" id="IPR000719">
    <property type="entry name" value="Prot_kinase_dom"/>
</dbReference>
<evidence type="ECO:0000256" key="22">
    <source>
        <dbReference type="SAM" id="Coils"/>
    </source>
</evidence>
<dbReference type="OrthoDB" id="193931at2759"/>
<feature type="region of interest" description="Disordered" evidence="23">
    <location>
        <begin position="831"/>
        <end position="916"/>
    </location>
</feature>
<keyword evidence="11" id="KW-0735">Signal-anchor</keyword>
<comment type="similarity">
    <text evidence="3">Belongs to the protein kinase superfamily. CAMK Ser/Thr protein kinase family.</text>
</comment>
<feature type="region of interest" description="Disordered" evidence="23">
    <location>
        <begin position="1495"/>
        <end position="1607"/>
    </location>
</feature>
<dbReference type="GO" id="GO:0005634">
    <property type="term" value="C:nucleus"/>
    <property type="evidence" value="ECO:0007669"/>
    <property type="project" value="TreeGrafter"/>
</dbReference>
<dbReference type="FunFam" id="3.30.160.60:FF:000498">
    <property type="entry name" value="Putative zinc finger protein 131"/>
    <property type="match status" value="1"/>
</dbReference>
<feature type="compositionally biased region" description="Basic and acidic residues" evidence="23">
    <location>
        <begin position="1495"/>
        <end position="1516"/>
    </location>
</feature>
<feature type="region of interest" description="Disordered" evidence="23">
    <location>
        <begin position="2019"/>
        <end position="2073"/>
    </location>
</feature>
<evidence type="ECO:0000256" key="1">
    <source>
        <dbReference type="ARBA" id="ARBA00001946"/>
    </source>
</evidence>
<keyword evidence="7" id="KW-0812">Transmembrane</keyword>
<dbReference type="FunFam" id="1.20.5.170:FF:000042">
    <property type="entry name" value="Cyclic AMP-responsive element-binding protein 3-like protein 3"/>
    <property type="match status" value="1"/>
</dbReference>
<feature type="domain" description="Protein kinase" evidence="24">
    <location>
        <begin position="1072"/>
        <end position="1377"/>
    </location>
</feature>
<feature type="compositionally biased region" description="Basic and acidic residues" evidence="23">
    <location>
        <begin position="2023"/>
        <end position="2032"/>
    </location>
</feature>
<keyword evidence="12" id="KW-1133">Transmembrane helix</keyword>
<evidence type="ECO:0000256" key="13">
    <source>
        <dbReference type="ARBA" id="ARBA00023015"/>
    </source>
</evidence>
<dbReference type="EMBL" id="JAFJMO010000011">
    <property type="protein sequence ID" value="KAJ8262855.1"/>
    <property type="molecule type" value="Genomic_DNA"/>
</dbReference>
<name>A0A9Q1HUJ4_CONCO</name>
<evidence type="ECO:0000256" key="21">
    <source>
        <dbReference type="PROSITE-ProRule" id="PRU00042"/>
    </source>
</evidence>
<dbReference type="GO" id="GO:0005789">
    <property type="term" value="C:endoplasmic reticulum membrane"/>
    <property type="evidence" value="ECO:0007669"/>
    <property type="project" value="UniProtKB-SubCell"/>
</dbReference>
<evidence type="ECO:0000256" key="15">
    <source>
        <dbReference type="ARBA" id="ARBA00023136"/>
    </source>
</evidence>
<dbReference type="PROSITE" id="PS00028">
    <property type="entry name" value="ZINC_FINGER_C2H2_1"/>
    <property type="match status" value="4"/>
</dbReference>
<dbReference type="InterPro" id="IPR013087">
    <property type="entry name" value="Znf_C2H2_type"/>
</dbReference>
<evidence type="ECO:0000256" key="11">
    <source>
        <dbReference type="ARBA" id="ARBA00022968"/>
    </source>
</evidence>
<feature type="domain" description="BZIP" evidence="27">
    <location>
        <begin position="1858"/>
        <end position="1921"/>
    </location>
</feature>
<keyword evidence="8" id="KW-0479">Metal-binding</keyword>
<feature type="domain" description="C2H2-type" evidence="26">
    <location>
        <begin position="285"/>
        <end position="313"/>
    </location>
</feature>
<evidence type="ECO:0000256" key="18">
    <source>
        <dbReference type="ARBA" id="ARBA00023180"/>
    </source>
</evidence>
<dbReference type="PANTHER" id="PTHR45996:SF4">
    <property type="entry name" value="CYCLIC AMP-RESPONSIVE ELEMENT-BINDING PROTEIN 3"/>
    <property type="match status" value="1"/>
</dbReference>
<evidence type="ECO:0000256" key="8">
    <source>
        <dbReference type="ARBA" id="ARBA00022723"/>
    </source>
</evidence>
<feature type="domain" description="C2H2-type" evidence="26">
    <location>
        <begin position="254"/>
        <end position="284"/>
    </location>
</feature>
<reference evidence="28" key="1">
    <citation type="journal article" date="2023" name="Science">
        <title>Genome structures resolve the early diversification of teleost fishes.</title>
        <authorList>
            <person name="Parey E."/>
            <person name="Louis A."/>
            <person name="Montfort J."/>
            <person name="Bouchez O."/>
            <person name="Roques C."/>
            <person name="Iampietro C."/>
            <person name="Lluch J."/>
            <person name="Castinel A."/>
            <person name="Donnadieu C."/>
            <person name="Desvignes T."/>
            <person name="Floi Bucao C."/>
            <person name="Jouanno E."/>
            <person name="Wen M."/>
            <person name="Mejri S."/>
            <person name="Dirks R."/>
            <person name="Jansen H."/>
            <person name="Henkel C."/>
            <person name="Chen W.J."/>
            <person name="Zahm M."/>
            <person name="Cabau C."/>
            <person name="Klopp C."/>
            <person name="Thompson A.W."/>
            <person name="Robinson-Rechavi M."/>
            <person name="Braasch I."/>
            <person name="Lecointre G."/>
            <person name="Bobe J."/>
            <person name="Postlethwait J.H."/>
            <person name="Berthelot C."/>
            <person name="Roest Crollius H."/>
            <person name="Guiguen Y."/>
        </authorList>
    </citation>
    <scope>NUCLEOTIDE SEQUENCE</scope>
    <source>
        <strain evidence="28">Concon-B</strain>
    </source>
</reference>
<dbReference type="SMART" id="SM00355">
    <property type="entry name" value="ZnF_C2H2"/>
    <property type="match status" value="6"/>
</dbReference>
<dbReference type="Pfam" id="PF00170">
    <property type="entry name" value="bZIP_1"/>
    <property type="match status" value="1"/>
</dbReference>
<evidence type="ECO:0000256" key="14">
    <source>
        <dbReference type="ARBA" id="ARBA00023125"/>
    </source>
</evidence>
<evidence type="ECO:0000259" key="24">
    <source>
        <dbReference type="PROSITE" id="PS50011"/>
    </source>
</evidence>
<keyword evidence="17" id="KW-0804">Transcription</keyword>
<dbReference type="PROSITE" id="PS50097">
    <property type="entry name" value="BTB"/>
    <property type="match status" value="1"/>
</dbReference>
<dbReference type="GO" id="GO:0005524">
    <property type="term" value="F:ATP binding"/>
    <property type="evidence" value="ECO:0007669"/>
    <property type="project" value="InterPro"/>
</dbReference>
<sequence>MSDEDVIDCGSEFPAHYKVMLDKLNEQRQLDQFTDITLIVDGHQFRAHKAVLAACSQFFHKFFQDFKMEPLVEIEGVSNSAFRHLMEFTYTARLAVNGQEEVSDVWKAAEYLQMQEAIKALNNSNKSTVYSSPAKGKAKKRKIAETSNVITESLPSVDTEPVEIEVEIAEGPMEVEESGLEEVVEAARNARAGGDSSDDSALALLADITSKYQQGEPALHVVKKTGPADLQEPSKALESIEVVEVQISQLDNMFRCDKCERSFKLFYHLKQHLRSHAAGAGDRPHVCRHCDKAYAREGALKQHLTSYHYDAEEQSRRQRPQKRLHVCEYCDKQFDHFGHFKEHLRKHTGEKPFECPDCHERFARNSTLKCHMAACQNGCGAKKGRTSMTTAVQQHECTTTPCTRQHLCDNTCVHQYQYDNTCVHQYDNTCVHQYQYDNTCVHQYHTCVQQHQQHLYDNTCVHQCTDNTCVHQHQYDNTYNTCVHQYDNTCVHQYDNTCVHQYDNTCVHQYNDNTCVHQYDNTLHQYNNTCVHQYDNTSAPVRQHLCTSAPVHQYNNTCVHQYEHHPTCVCSSVFNSWDQFKDHLVTHTGEKPNHCTLCDVWFTQPRDLRQHLRDLHGIPDKTPPAEEVVITEAEPVPVAHGDPAGEEEVVVEEEDEEALLQDGIRVEHVTLEPVPLEGGEVVGVVEGEAVVVQVGGEVEVEVGPGRPQGAGEGLDFSREAGTDGGPRLEIRVEQATGEEAVPDCGGQLEEQVEVQVEEGGVVQGVETLTDPHRPSLTRGKIAPYWPTNTTSSSNLVFPGGKPVALLRCYEAQVPKERKGFHLILISARSPNCPHPHPHPHRSHPRGPSVCLAVSSDCQTHAQGHRENIPTVKPPGRDSNPGPSHHRAPRCTARLPQTNDLRASSSVRYPVSQKNNPVSQNELSAFLSVRYPNDLRASSSVRYPVSQDDLCASLSVRYPTEGAFLEPEWTFYREATSHMAHTHEAKPPARYSEMTAVCPSRDPVLDDPGPPVGAVVPALRTVAPALRAPGNQRYARWSRQDSLDGPGGGGRRRRAWDERVLREITIGRRIGFYKIRGEIGSGNFSHVKLGIHALTRGLLQCRRNGVKGKAKVRCSLPPSTPSLKVEESPTHLPLLSLFLAEPIEKALLRPDKVAIKILDKTKLDQKTQRLLSREISSMERLHHPNVIRLYEVVETLSRLHLVMEYAGGGELYTRVTTEGKLSDIDSKIVFSQILSAVKHMHDNNIIHRDLKAENVLYTCSTCVKVGDFGFSTVSRRDETLNTFCGSPPYAAPELFRDEHYVGVHVDVWALGILLFFIVTGTMPFRADTVAKLKRCILDGSYAVPAFVPEPCQRLIRGILQAQPADRCSVEQMMGCEWLLPVEFPCAMEPFRLDPMHLAQGEPGDLDDEGAEVRAALEALGITAEHIQNNQGKDCRSSVTGVYRILLHRAHKRRAAESMPVVTQAVADPKKDRLRAYRSLRHTSKLCVILPDCDLTRPDRNLTRPDRNLTRPDCDLTRPDCNLTRPDHNLTQPDHNLTRPDRNLTRHDRNLTRHVGNLTRPDRNLTRHTQPNHNLTRHDRSLTRPDRNLTRRDRNLTRPDRNRDTPLKSECSFGQKFCTMSVVDQFPEMDADLLGLLFQAENAGADDPFFADGSELMERLFSEQDMFGAVDPEDFLSSLLGEEESVPCQSHSPLGSDSGISDDSGPSPALSPGASDSGPNNACLSPGASDSEPAPSPAPSPALLPDVQWEAAETVQTDHCYSLQQQGDEHALLSVRAERPDTDVFIDLEDWDSMDVMEDRSDQFEDVPPCTLAIEEAQSSSPSQFQFQEIVLTEEERRLLAKEGSTLPSHLPLTKAEERTLKRVRRKIRNKQSAQESRKKKRVYVDGLENRVAVCTAHNLELQKKVHLLQKENMTLVEQLRKLQALMKLSSLKTSTTGTCVMVFLLSFCLIIFPSFNPFGSSGGQKELYPPPKGVLSRALRSVSKSGPVEGVSPKEWSKDEEPLLLATVENGQAVFSANQNHTPDYQHVERPDSESGVNSNSSSDFPGPAGADAKPGAGAPGGAEGPRAGPVGKVDYQVAGSNENWIDRKPTTVIIQQHREAIQLADNCEAHFFAWQRVAGRTS</sequence>
<feature type="compositionally biased region" description="Low complexity" evidence="23">
    <location>
        <begin position="2033"/>
        <end position="2056"/>
    </location>
</feature>
<dbReference type="InterPro" id="IPR049571">
    <property type="entry name" value="NIM1K_STKc"/>
</dbReference>
<feature type="compositionally biased region" description="Basic and acidic residues" evidence="23">
    <location>
        <begin position="1574"/>
        <end position="1605"/>
    </location>
</feature>
<evidence type="ECO:0000256" key="4">
    <source>
        <dbReference type="ARBA" id="ARBA00009050"/>
    </source>
</evidence>
<dbReference type="Gene3D" id="1.20.5.170">
    <property type="match status" value="1"/>
</dbReference>
<comment type="cofactor">
    <cofactor evidence="1">
        <name>Mg(2+)</name>
        <dbReference type="ChEBI" id="CHEBI:18420"/>
    </cofactor>
</comment>
<feature type="domain" description="C2H2-type" evidence="26">
    <location>
        <begin position="353"/>
        <end position="383"/>
    </location>
</feature>
<dbReference type="GO" id="GO:0000981">
    <property type="term" value="F:DNA-binding transcription factor activity, RNA polymerase II-specific"/>
    <property type="evidence" value="ECO:0007669"/>
    <property type="project" value="TreeGrafter"/>
</dbReference>
<feature type="domain" description="C2H2-type" evidence="26">
    <location>
        <begin position="593"/>
        <end position="616"/>
    </location>
</feature>
<dbReference type="InterPro" id="IPR008271">
    <property type="entry name" value="Ser/Thr_kinase_AS"/>
</dbReference>
<dbReference type="Gene3D" id="3.30.160.60">
    <property type="entry name" value="Classic Zinc Finger"/>
    <property type="match status" value="4"/>
</dbReference>
<evidence type="ECO:0000256" key="10">
    <source>
        <dbReference type="ARBA" id="ARBA00022842"/>
    </source>
</evidence>
<comment type="subcellular location">
    <subcellularLocation>
        <location evidence="2">Endoplasmic reticulum membrane</location>
        <topology evidence="2">Single-pass type II membrane protein</topology>
    </subcellularLocation>
</comment>
<dbReference type="SUPFAM" id="SSF57667">
    <property type="entry name" value="beta-beta-alpha zinc fingers"/>
    <property type="match status" value="3"/>
</dbReference>
<dbReference type="InterPro" id="IPR046347">
    <property type="entry name" value="bZIP_sf"/>
</dbReference>
<dbReference type="Gene3D" id="3.30.710.10">
    <property type="entry name" value="Potassium Channel Kv1.1, Chain A"/>
    <property type="match status" value="1"/>
</dbReference>
<evidence type="ECO:0000259" key="26">
    <source>
        <dbReference type="PROSITE" id="PS50157"/>
    </source>
</evidence>
<dbReference type="Gene3D" id="1.10.510.10">
    <property type="entry name" value="Transferase(Phosphotransferase) domain 1"/>
    <property type="match status" value="1"/>
</dbReference>
<dbReference type="PROSITE" id="PS50157">
    <property type="entry name" value="ZINC_FINGER_C2H2_2"/>
    <property type="match status" value="6"/>
</dbReference>
<dbReference type="FunFam" id="3.30.710.10:FF:000041">
    <property type="entry name" value="Zinc finger protein 131"/>
    <property type="match status" value="1"/>
</dbReference>
<keyword evidence="9" id="KW-0256">Endoplasmic reticulum</keyword>
<keyword evidence="10" id="KW-0460">Magnesium</keyword>
<evidence type="ECO:0000256" key="9">
    <source>
        <dbReference type="ARBA" id="ARBA00022824"/>
    </source>
</evidence>
<feature type="compositionally biased region" description="Basic residues" evidence="23">
    <location>
        <begin position="835"/>
        <end position="844"/>
    </location>
</feature>
<evidence type="ECO:0000256" key="2">
    <source>
        <dbReference type="ARBA" id="ARBA00004648"/>
    </source>
</evidence>
<dbReference type="InterPro" id="IPR004827">
    <property type="entry name" value="bZIP"/>
</dbReference>
<dbReference type="GO" id="GO:0008270">
    <property type="term" value="F:zinc ion binding"/>
    <property type="evidence" value="ECO:0007669"/>
    <property type="project" value="UniProtKB-KW"/>
</dbReference>
<comment type="subunit">
    <text evidence="5">Binds DNA as a dimer.</text>
</comment>
<keyword evidence="13" id="KW-0805">Transcription regulation</keyword>
<feature type="region of interest" description="Disordered" evidence="23">
    <location>
        <begin position="1681"/>
        <end position="1741"/>
    </location>
</feature>
<evidence type="ECO:0000256" key="12">
    <source>
        <dbReference type="ARBA" id="ARBA00022989"/>
    </source>
</evidence>
<evidence type="ECO:0000256" key="5">
    <source>
        <dbReference type="ARBA" id="ARBA00011195"/>
    </source>
</evidence>
<dbReference type="SUPFAM" id="SSF57959">
    <property type="entry name" value="Leucine zipper domain"/>
    <property type="match status" value="1"/>
</dbReference>
<feature type="domain" description="C2H2-type" evidence="26">
    <location>
        <begin position="325"/>
        <end position="352"/>
    </location>
</feature>
<comment type="caution">
    <text evidence="28">The sequence shown here is derived from an EMBL/GenBank/DDBJ whole genome shotgun (WGS) entry which is preliminary data.</text>
</comment>
<dbReference type="PROSITE" id="PS00108">
    <property type="entry name" value="PROTEIN_KINASE_ST"/>
    <property type="match status" value="1"/>
</dbReference>
<feature type="domain" description="C2H2-type" evidence="26">
    <location>
        <begin position="562"/>
        <end position="592"/>
    </location>
</feature>
<dbReference type="CDD" id="cd14075">
    <property type="entry name" value="STKc_NIM1"/>
    <property type="match status" value="1"/>
</dbReference>
<feature type="compositionally biased region" description="Basic and acidic residues" evidence="23">
    <location>
        <begin position="1534"/>
        <end position="1549"/>
    </location>
</feature>
<dbReference type="PROSITE" id="PS00036">
    <property type="entry name" value="BZIP_BASIC"/>
    <property type="match status" value="1"/>
</dbReference>
<keyword evidence="21" id="KW-0862">Zinc</keyword>
<dbReference type="SUPFAM" id="SSF54695">
    <property type="entry name" value="POZ domain"/>
    <property type="match status" value="1"/>
</dbReference>
<proteinExistence type="inferred from homology"/>
<evidence type="ECO:0000256" key="19">
    <source>
        <dbReference type="ARBA" id="ARBA00023242"/>
    </source>
</evidence>
<keyword evidence="22" id="KW-0175">Coiled coil</keyword>
<keyword evidence="18" id="KW-0325">Glycoprotein</keyword>
<dbReference type="GO" id="GO:0000978">
    <property type="term" value="F:RNA polymerase II cis-regulatory region sequence-specific DNA binding"/>
    <property type="evidence" value="ECO:0007669"/>
    <property type="project" value="TreeGrafter"/>
</dbReference>
<dbReference type="PROSITE" id="PS50217">
    <property type="entry name" value="BZIP"/>
    <property type="match status" value="1"/>
</dbReference>
<evidence type="ECO:0000313" key="28">
    <source>
        <dbReference type="EMBL" id="KAJ8262855.1"/>
    </source>
</evidence>
<organism evidence="28 29">
    <name type="scientific">Conger conger</name>
    <name type="common">Conger eel</name>
    <name type="synonym">Muraena conger</name>
    <dbReference type="NCBI Taxonomy" id="82655"/>
    <lineage>
        <taxon>Eukaryota</taxon>
        <taxon>Metazoa</taxon>
        <taxon>Chordata</taxon>
        <taxon>Craniata</taxon>
        <taxon>Vertebrata</taxon>
        <taxon>Euteleostomi</taxon>
        <taxon>Actinopterygii</taxon>
        <taxon>Neopterygii</taxon>
        <taxon>Teleostei</taxon>
        <taxon>Anguilliformes</taxon>
        <taxon>Congridae</taxon>
        <taxon>Conger</taxon>
    </lineage>
</organism>
<dbReference type="GO" id="GO:0004672">
    <property type="term" value="F:protein kinase activity"/>
    <property type="evidence" value="ECO:0007669"/>
    <property type="project" value="InterPro"/>
</dbReference>
<dbReference type="InterPro" id="IPR011333">
    <property type="entry name" value="SKP1/BTB/POZ_sf"/>
</dbReference>
<dbReference type="PROSITE" id="PS50011">
    <property type="entry name" value="PROTEIN_KINASE_DOM"/>
    <property type="match status" value="1"/>
</dbReference>
<dbReference type="InterPro" id="IPR000210">
    <property type="entry name" value="BTB/POZ_dom"/>
</dbReference>
<evidence type="ECO:0000256" key="17">
    <source>
        <dbReference type="ARBA" id="ARBA00023163"/>
    </source>
</evidence>
<keyword evidence="19" id="KW-0539">Nucleus</keyword>
<feature type="compositionally biased region" description="Low complexity" evidence="23">
    <location>
        <begin position="1690"/>
        <end position="1731"/>
    </location>
</feature>
<keyword evidence="14" id="KW-0238">DNA-binding</keyword>
<dbReference type="SUPFAM" id="SSF56112">
    <property type="entry name" value="Protein kinase-like (PK-like)"/>
    <property type="match status" value="1"/>
</dbReference>
<dbReference type="Pfam" id="PF00651">
    <property type="entry name" value="BTB"/>
    <property type="match status" value="1"/>
</dbReference>
<accession>A0A9Q1HUJ4</accession>
<dbReference type="FunFam" id="3.30.160.60:FF:000552">
    <property type="entry name" value="Zinc finger protein 131"/>
    <property type="match status" value="1"/>
</dbReference>
<protein>
    <submittedName>
        <fullName evidence="28">Uncharacterized protein</fullName>
    </submittedName>
</protein>
<comment type="similarity">
    <text evidence="4">Belongs to the bZIP family. ATF subfamily.</text>
</comment>
<evidence type="ECO:0000313" key="29">
    <source>
        <dbReference type="Proteomes" id="UP001152803"/>
    </source>
</evidence>
<keyword evidence="21" id="KW-0863">Zinc-finger</keyword>
<dbReference type="Proteomes" id="UP001152803">
    <property type="component" value="Unassembled WGS sequence"/>
</dbReference>
<evidence type="ECO:0000256" key="7">
    <source>
        <dbReference type="ARBA" id="ARBA00022692"/>
    </source>
</evidence>
<gene>
    <name evidence="28" type="ORF">COCON_G00153120</name>
</gene>
<keyword evidence="15" id="KW-0472">Membrane</keyword>
<dbReference type="InterPro" id="IPR036236">
    <property type="entry name" value="Znf_C2H2_sf"/>
</dbReference>
<dbReference type="FunFam" id="1.10.510.10:FF:000346">
    <property type="entry name" value="Serine/threonine-protein kinase NIM1"/>
    <property type="match status" value="1"/>
</dbReference>
<dbReference type="SMART" id="SM00225">
    <property type="entry name" value="BTB"/>
    <property type="match status" value="1"/>
</dbReference>
<keyword evidence="6" id="KW-0597">Phosphoprotein</keyword>
<feature type="compositionally biased region" description="Polar residues" evidence="23">
    <location>
        <begin position="894"/>
        <end position="916"/>
    </location>
</feature>
<evidence type="ECO:0000259" key="25">
    <source>
        <dbReference type="PROSITE" id="PS50097"/>
    </source>
</evidence>
<evidence type="ECO:0000256" key="6">
    <source>
        <dbReference type="ARBA" id="ARBA00022553"/>
    </source>
</evidence>
<dbReference type="SMART" id="SM00220">
    <property type="entry name" value="S_TKc"/>
    <property type="match status" value="1"/>
</dbReference>
<dbReference type="CDD" id="cd18221">
    <property type="entry name" value="BTB_POZ_ZBTB35_ZNF131"/>
    <property type="match status" value="1"/>
</dbReference>
<evidence type="ECO:0000256" key="20">
    <source>
        <dbReference type="ARBA" id="ARBA00057520"/>
    </source>
</evidence>
<feature type="region of interest" description="Disordered" evidence="23">
    <location>
        <begin position="702"/>
        <end position="725"/>
    </location>
</feature>
<comment type="function">
    <text evidence="20">Transcriptional activator. Binds the cAMP response element (CRE). Activates transcription through box-B element and CRE. Seems to function synergistically with atf6. Regulates FGF21 transcription.</text>
</comment>
<evidence type="ECO:0000259" key="27">
    <source>
        <dbReference type="PROSITE" id="PS50217"/>
    </source>
</evidence>
<evidence type="ECO:0000256" key="16">
    <source>
        <dbReference type="ARBA" id="ARBA00023159"/>
    </source>
</evidence>
<dbReference type="SMART" id="SM00338">
    <property type="entry name" value="BRLZ"/>
    <property type="match status" value="1"/>
</dbReference>
<feature type="compositionally biased region" description="Basic and acidic residues" evidence="23">
    <location>
        <begin position="715"/>
        <end position="725"/>
    </location>
</feature>
<dbReference type="Pfam" id="PF00069">
    <property type="entry name" value="Pkinase"/>
    <property type="match status" value="1"/>
</dbReference>
<dbReference type="CDD" id="cd14689">
    <property type="entry name" value="bZIP_CREB3"/>
    <property type="match status" value="1"/>
</dbReference>
<dbReference type="InterPro" id="IPR051381">
    <property type="entry name" value="CREB_ATF_subfamily"/>
</dbReference>
<dbReference type="InterPro" id="IPR011009">
    <property type="entry name" value="Kinase-like_dom_sf"/>
</dbReference>
<evidence type="ECO:0000256" key="3">
    <source>
        <dbReference type="ARBA" id="ARBA00006692"/>
    </source>
</evidence>